<protein>
    <recommendedName>
        <fullName evidence="6">Gram-positive cocci surface proteins LPxTG domain-containing protein</fullName>
    </recommendedName>
</protein>
<keyword evidence="2" id="KW-1133">Transmembrane helix</keyword>
<evidence type="ECO:0000256" key="3">
    <source>
        <dbReference type="SAM" id="SignalP"/>
    </source>
</evidence>
<keyword evidence="2" id="KW-0812">Transmembrane</keyword>
<keyword evidence="2" id="KW-0472">Membrane</keyword>
<dbReference type="OrthoDB" id="3233659at2"/>
<dbReference type="RefSeq" id="WP_133125381.1">
    <property type="nucleotide sequence ID" value="NZ_NMWT01000004.1"/>
</dbReference>
<dbReference type="Proteomes" id="UP000235034">
    <property type="component" value="Unassembled WGS sequence"/>
</dbReference>
<comment type="caution">
    <text evidence="4">The sequence shown here is derived from an EMBL/GenBank/DDBJ whole genome shotgun (WGS) entry which is preliminary data.</text>
</comment>
<feature type="transmembrane region" description="Helical" evidence="2">
    <location>
        <begin position="585"/>
        <end position="607"/>
    </location>
</feature>
<evidence type="ECO:0000313" key="5">
    <source>
        <dbReference type="Proteomes" id="UP000235034"/>
    </source>
</evidence>
<sequence length="612" mass="62796">MKHMGKVAAIIAAASMLLTGVGTAYADDAASVNDAPAAATQQSGQSGQTDAGATADQSGTTDGTDGKSNAAQQNGSTADQSGTTDEQPKADVKSATPQSQAQAAASGAAIASVDAPQGVLKANVFKDATTKPTFKVTLTGLTAGKSYGVASNLSYGSTKPKAGDQGRVYNTPSYGDGANTVFTATGATATVELTYEGANISSAWFALLESDKGIESDSVEGVYTSVVDKTVDVVNLPGAVTLGPVQVEDVGQHTAGLKAHYTIDPKLIGDVTKICLATTVARAYTLRGRFTTNVGTGGEREAWDCTTGYVDDTDDTTGAAYRVMNMASWANSTQTLTGQWFSRGSWKTPDAGETLPASGDITSTIVGLNSGTKYGNWGYEGNESDGVAVFKLLQSQTTANDPMSMMYSGLALTFSDGSMYVGNGYHAEDKALQNVPDFTTQPAKAAESSDKLTDANRNGVVGANDGKATAGSTYRLYVDSLKDTAACKASVANNQYCYWAGYIYSDPKRLASADGKSSAVRVDENNKAYVEYTIPADYTGAHKIAVYDDSGNLLGWAPVTVGKAAPGANGANGAANGAKLSNTGAATGMIATAAATLLLAGAGLVTFRRRHA</sequence>
<feature type="signal peptide" evidence="3">
    <location>
        <begin position="1"/>
        <end position="26"/>
    </location>
</feature>
<feature type="chain" id="PRO_5014781935" description="Gram-positive cocci surface proteins LPxTG domain-containing protein" evidence="3">
    <location>
        <begin position="27"/>
        <end position="612"/>
    </location>
</feature>
<gene>
    <name evidence="4" type="ORF">Uis4E_0501</name>
</gene>
<evidence type="ECO:0000256" key="2">
    <source>
        <dbReference type="SAM" id="Phobius"/>
    </source>
</evidence>
<name>A0A2N5J5B6_9BIFI</name>
<dbReference type="EMBL" id="NMWT01000004">
    <property type="protein sequence ID" value="PLS29412.1"/>
    <property type="molecule type" value="Genomic_DNA"/>
</dbReference>
<dbReference type="AlphaFoldDB" id="A0A2N5J5B6"/>
<evidence type="ECO:0000256" key="1">
    <source>
        <dbReference type="SAM" id="MobiDB-lite"/>
    </source>
</evidence>
<accession>A0A2N5J5B6</accession>
<keyword evidence="3" id="KW-0732">Signal</keyword>
<proteinExistence type="predicted"/>
<evidence type="ECO:0000313" key="4">
    <source>
        <dbReference type="EMBL" id="PLS29412.1"/>
    </source>
</evidence>
<feature type="region of interest" description="Disordered" evidence="1">
    <location>
        <begin position="36"/>
        <end position="101"/>
    </location>
</feature>
<reference evidence="4 5" key="1">
    <citation type="submission" date="2017-07" db="EMBL/GenBank/DDBJ databases">
        <title>Bifidobacterium novel species.</title>
        <authorList>
            <person name="Lugli G.A."/>
            <person name="Milani C."/>
            <person name="Duranti S."/>
            <person name="Mangifesta M."/>
        </authorList>
    </citation>
    <scope>NUCLEOTIDE SEQUENCE [LARGE SCALE GENOMIC DNA]</scope>
    <source>
        <strain evidence="4 5">77</strain>
    </source>
</reference>
<keyword evidence="5" id="KW-1185">Reference proteome</keyword>
<feature type="compositionally biased region" description="Low complexity" evidence="1">
    <location>
        <begin position="36"/>
        <end position="53"/>
    </location>
</feature>
<organism evidence="4 5">
    <name type="scientific">Bifidobacterium parmae</name>
    <dbReference type="NCBI Taxonomy" id="361854"/>
    <lineage>
        <taxon>Bacteria</taxon>
        <taxon>Bacillati</taxon>
        <taxon>Actinomycetota</taxon>
        <taxon>Actinomycetes</taxon>
        <taxon>Bifidobacteriales</taxon>
        <taxon>Bifidobacteriaceae</taxon>
        <taxon>Bifidobacterium</taxon>
    </lineage>
</organism>
<feature type="compositionally biased region" description="Polar residues" evidence="1">
    <location>
        <begin position="55"/>
        <end position="85"/>
    </location>
</feature>
<evidence type="ECO:0008006" key="6">
    <source>
        <dbReference type="Google" id="ProtNLM"/>
    </source>
</evidence>